<keyword evidence="2 6" id="KW-0863">Zinc-finger</keyword>
<organism evidence="9 10">
    <name type="scientific">Cristinia sonorae</name>
    <dbReference type="NCBI Taxonomy" id="1940300"/>
    <lineage>
        <taxon>Eukaryota</taxon>
        <taxon>Fungi</taxon>
        <taxon>Dikarya</taxon>
        <taxon>Basidiomycota</taxon>
        <taxon>Agaricomycotina</taxon>
        <taxon>Agaricomycetes</taxon>
        <taxon>Agaricomycetidae</taxon>
        <taxon>Agaricales</taxon>
        <taxon>Pleurotineae</taxon>
        <taxon>Stephanosporaceae</taxon>
        <taxon>Cristinia</taxon>
    </lineage>
</organism>
<evidence type="ECO:0000256" key="3">
    <source>
        <dbReference type="ARBA" id="ARBA00022833"/>
    </source>
</evidence>
<evidence type="ECO:0000313" key="10">
    <source>
        <dbReference type="Proteomes" id="UP000813824"/>
    </source>
</evidence>
<dbReference type="EMBL" id="JAEVFJ010000003">
    <property type="protein sequence ID" value="KAH8105940.1"/>
    <property type="molecule type" value="Genomic_DNA"/>
</dbReference>
<feature type="region of interest" description="Disordered" evidence="7">
    <location>
        <begin position="463"/>
        <end position="495"/>
    </location>
</feature>
<reference evidence="9" key="1">
    <citation type="journal article" date="2021" name="New Phytol.">
        <title>Evolutionary innovations through gain and loss of genes in the ectomycorrhizal Boletales.</title>
        <authorList>
            <person name="Wu G."/>
            <person name="Miyauchi S."/>
            <person name="Morin E."/>
            <person name="Kuo A."/>
            <person name="Drula E."/>
            <person name="Varga T."/>
            <person name="Kohler A."/>
            <person name="Feng B."/>
            <person name="Cao Y."/>
            <person name="Lipzen A."/>
            <person name="Daum C."/>
            <person name="Hundley H."/>
            <person name="Pangilinan J."/>
            <person name="Johnson J."/>
            <person name="Barry K."/>
            <person name="LaButti K."/>
            <person name="Ng V."/>
            <person name="Ahrendt S."/>
            <person name="Min B."/>
            <person name="Choi I.G."/>
            <person name="Park H."/>
            <person name="Plett J.M."/>
            <person name="Magnuson J."/>
            <person name="Spatafora J.W."/>
            <person name="Nagy L.G."/>
            <person name="Henrissat B."/>
            <person name="Grigoriev I.V."/>
            <person name="Yang Z.L."/>
            <person name="Xu J."/>
            <person name="Martin F.M."/>
        </authorList>
    </citation>
    <scope>NUCLEOTIDE SEQUENCE</scope>
    <source>
        <strain evidence="9">KKN 215</strain>
    </source>
</reference>
<dbReference type="OrthoDB" id="272357at2759"/>
<feature type="domain" description="HIT-type" evidence="8">
    <location>
        <begin position="34"/>
        <end position="69"/>
    </location>
</feature>
<sequence length="495" mass="54085">MASAGPSTQSTAPVPPKPESVLLDPSASAPTPLCAICTAEPAKYTCPRCKLRSCSLPCSNQHKVLGEGCSGIRNKAAYVPMNQYGYMALMNDYTFLEEVGRKVNEVGREIVQGGYQSQNGGSNGTANQRGGRGRGRGRGRGGRGQEQTSSYHKVGNTSKRDVLRMELDFRDIEMDMLPVGMEKRTLNQSTWDPTLKTALLTVELVFHPPKDPYAPSSQAPDPPITILTHRNRLDETVGQCISARIAERVKSKKEKQVPQWLQDLVIPDPSDPESFQPPTCVMPTLLDPLASLQSGSTSSLRPGHIKRHGHYKLDFNQTLQTALAHKHFVEFPTLEIWEKDAFTGTLVDDGGAVMLDDDFDERRPKRRKLGAREGKKAISGLLGDYGSDEDEDEGGAEAQEEKNVFDLLAGYAGSDEDDPAPPEPNDLEDDGLTDDDAEGETDDELGEDVNPEELAKMLESLREAGALRDTSGDGNITARIEDEEQVDWGDSEDDG</sequence>
<dbReference type="GO" id="GO:0008270">
    <property type="term" value="F:zinc ion binding"/>
    <property type="evidence" value="ECO:0007669"/>
    <property type="project" value="UniProtKB-UniRule"/>
</dbReference>
<dbReference type="InterPro" id="IPR051639">
    <property type="entry name" value="BCD1"/>
</dbReference>
<feature type="compositionally biased region" description="Basic residues" evidence="7">
    <location>
        <begin position="131"/>
        <end position="141"/>
    </location>
</feature>
<evidence type="ECO:0000256" key="6">
    <source>
        <dbReference type="PROSITE-ProRule" id="PRU00453"/>
    </source>
</evidence>
<evidence type="ECO:0000256" key="7">
    <source>
        <dbReference type="SAM" id="MobiDB-lite"/>
    </source>
</evidence>
<dbReference type="AlphaFoldDB" id="A0A8K0XTS2"/>
<comment type="similarity">
    <text evidence="5">Belongs to the BCD1 family.</text>
</comment>
<evidence type="ECO:0000313" key="9">
    <source>
        <dbReference type="EMBL" id="KAH8105940.1"/>
    </source>
</evidence>
<feature type="region of interest" description="Disordered" evidence="7">
    <location>
        <begin position="112"/>
        <end position="157"/>
    </location>
</feature>
<dbReference type="GO" id="GO:0005634">
    <property type="term" value="C:nucleus"/>
    <property type="evidence" value="ECO:0007669"/>
    <property type="project" value="TreeGrafter"/>
</dbReference>
<dbReference type="InterPro" id="IPR057721">
    <property type="entry name" value="BCD1_alpha/beta"/>
</dbReference>
<dbReference type="Proteomes" id="UP000813824">
    <property type="component" value="Unassembled WGS sequence"/>
</dbReference>
<accession>A0A8K0XTS2</accession>
<dbReference type="PROSITE" id="PS51083">
    <property type="entry name" value="ZF_HIT"/>
    <property type="match status" value="1"/>
</dbReference>
<feature type="region of interest" description="Disordered" evidence="7">
    <location>
        <begin position="411"/>
        <end position="451"/>
    </location>
</feature>
<feature type="compositionally biased region" description="Polar residues" evidence="7">
    <location>
        <begin position="1"/>
        <end position="12"/>
    </location>
</feature>
<dbReference type="CDD" id="cd23023">
    <property type="entry name" value="zf-HIT_BCD1"/>
    <property type="match status" value="1"/>
</dbReference>
<evidence type="ECO:0000256" key="2">
    <source>
        <dbReference type="ARBA" id="ARBA00022771"/>
    </source>
</evidence>
<dbReference type="GO" id="GO:0000463">
    <property type="term" value="P:maturation of LSU-rRNA from tricistronic rRNA transcript (SSU-rRNA, 5.8S rRNA, LSU-rRNA)"/>
    <property type="evidence" value="ECO:0007669"/>
    <property type="project" value="TreeGrafter"/>
</dbReference>
<name>A0A8K0XTS2_9AGAR</name>
<comment type="function">
    <text evidence="4">Required for box C/D snoRNAs accumulation involved in snoRNA processing, snoRNA transport to the nucleolus and ribosome biogenesis.</text>
</comment>
<keyword evidence="10" id="KW-1185">Reference proteome</keyword>
<dbReference type="Pfam" id="PF04438">
    <property type="entry name" value="zf-HIT"/>
    <property type="match status" value="1"/>
</dbReference>
<dbReference type="SUPFAM" id="SSF144232">
    <property type="entry name" value="HIT/MYND zinc finger-like"/>
    <property type="match status" value="1"/>
</dbReference>
<dbReference type="InterPro" id="IPR007529">
    <property type="entry name" value="Znf_HIT"/>
</dbReference>
<proteinExistence type="inferred from homology"/>
<protein>
    <recommendedName>
        <fullName evidence="8">HIT-type domain-containing protein</fullName>
    </recommendedName>
</protein>
<dbReference type="PANTHER" id="PTHR13483">
    <property type="entry name" value="BOX C_D SNORNA PROTEIN 1-RELATED"/>
    <property type="match status" value="1"/>
</dbReference>
<evidence type="ECO:0000259" key="8">
    <source>
        <dbReference type="PROSITE" id="PS51083"/>
    </source>
</evidence>
<gene>
    <name evidence="9" type="ORF">BXZ70DRAFT_886772</name>
</gene>
<keyword evidence="1" id="KW-0479">Metal-binding</keyword>
<dbReference type="GO" id="GO:0070761">
    <property type="term" value="C:pre-snoRNP complex"/>
    <property type="evidence" value="ECO:0007669"/>
    <property type="project" value="TreeGrafter"/>
</dbReference>
<dbReference type="Pfam" id="PF25790">
    <property type="entry name" value="BCD1"/>
    <property type="match status" value="1"/>
</dbReference>
<dbReference type="GO" id="GO:0000492">
    <property type="term" value="P:box C/D snoRNP assembly"/>
    <property type="evidence" value="ECO:0007669"/>
    <property type="project" value="TreeGrafter"/>
</dbReference>
<evidence type="ECO:0000256" key="5">
    <source>
        <dbReference type="ARBA" id="ARBA00049654"/>
    </source>
</evidence>
<comment type="caution">
    <text evidence="9">The sequence shown here is derived from an EMBL/GenBank/DDBJ whole genome shotgun (WGS) entry which is preliminary data.</text>
</comment>
<dbReference type="Gene3D" id="3.30.60.190">
    <property type="match status" value="1"/>
</dbReference>
<keyword evidence="3" id="KW-0862">Zinc</keyword>
<feature type="compositionally biased region" description="Polar residues" evidence="7">
    <location>
        <begin position="145"/>
        <end position="157"/>
    </location>
</feature>
<feature type="compositionally biased region" description="Acidic residues" evidence="7">
    <location>
        <begin position="414"/>
        <end position="451"/>
    </location>
</feature>
<dbReference type="GO" id="GO:0048254">
    <property type="term" value="P:snoRNA localization"/>
    <property type="evidence" value="ECO:0007669"/>
    <property type="project" value="TreeGrafter"/>
</dbReference>
<feature type="compositionally biased region" description="Acidic residues" evidence="7">
    <location>
        <begin position="481"/>
        <end position="495"/>
    </location>
</feature>
<evidence type="ECO:0000256" key="4">
    <source>
        <dbReference type="ARBA" id="ARBA00049598"/>
    </source>
</evidence>
<feature type="region of interest" description="Disordered" evidence="7">
    <location>
        <begin position="1"/>
        <end position="24"/>
    </location>
</feature>
<evidence type="ECO:0000256" key="1">
    <source>
        <dbReference type="ARBA" id="ARBA00022723"/>
    </source>
</evidence>